<dbReference type="GO" id="GO:0003700">
    <property type="term" value="F:DNA-binding transcription factor activity"/>
    <property type="evidence" value="ECO:0007669"/>
    <property type="project" value="TreeGrafter"/>
</dbReference>
<keyword evidence="1 2" id="KW-0238">DNA-binding</keyword>
<dbReference type="PROSITE" id="PS50977">
    <property type="entry name" value="HTH_TETR_2"/>
    <property type="match status" value="1"/>
</dbReference>
<reference evidence="4 5" key="1">
    <citation type="submission" date="2020-07" db="EMBL/GenBank/DDBJ databases">
        <title>Sequencing the genomes of 1000 actinobacteria strains.</title>
        <authorList>
            <person name="Klenk H.-P."/>
        </authorList>
    </citation>
    <scope>NUCLEOTIDE SEQUENCE [LARGE SCALE GENOMIC DNA]</scope>
    <source>
        <strain evidence="4 5">DSM 44442</strain>
    </source>
</reference>
<dbReference type="SUPFAM" id="SSF46689">
    <property type="entry name" value="Homeodomain-like"/>
    <property type="match status" value="1"/>
</dbReference>
<evidence type="ECO:0000256" key="2">
    <source>
        <dbReference type="PROSITE-ProRule" id="PRU00335"/>
    </source>
</evidence>
<dbReference type="AlphaFoldDB" id="A0A7Z0EJE7"/>
<evidence type="ECO:0000313" key="4">
    <source>
        <dbReference type="EMBL" id="NYJ32706.1"/>
    </source>
</evidence>
<proteinExistence type="predicted"/>
<feature type="DNA-binding region" description="H-T-H motif" evidence="2">
    <location>
        <begin position="56"/>
        <end position="75"/>
    </location>
</feature>
<dbReference type="Proteomes" id="UP000572051">
    <property type="component" value="Unassembled WGS sequence"/>
</dbReference>
<dbReference type="Pfam" id="PF00440">
    <property type="entry name" value="TetR_N"/>
    <property type="match status" value="1"/>
</dbReference>
<dbReference type="EMBL" id="JACCFS010000001">
    <property type="protein sequence ID" value="NYJ32706.1"/>
    <property type="molecule type" value="Genomic_DNA"/>
</dbReference>
<name>A0A7Z0EJE7_9ACTN</name>
<dbReference type="PANTHER" id="PTHR30055:SF209">
    <property type="entry name" value="POSSIBLE TRANSCRIPTIONAL REGULATORY PROTEIN (PROBABLY TETR-FAMILY)"/>
    <property type="match status" value="1"/>
</dbReference>
<dbReference type="RefSeq" id="WP_179820631.1">
    <property type="nucleotide sequence ID" value="NZ_JACCFS010000001.1"/>
</dbReference>
<feature type="domain" description="HTH tetR-type" evidence="3">
    <location>
        <begin position="33"/>
        <end position="93"/>
    </location>
</feature>
<keyword evidence="5" id="KW-1185">Reference proteome</keyword>
<dbReference type="InterPro" id="IPR050109">
    <property type="entry name" value="HTH-type_TetR-like_transc_reg"/>
</dbReference>
<evidence type="ECO:0000256" key="1">
    <source>
        <dbReference type="ARBA" id="ARBA00023125"/>
    </source>
</evidence>
<protein>
    <submittedName>
        <fullName evidence="4">AcrR family transcriptional regulator</fullName>
    </submittedName>
</protein>
<dbReference type="Gene3D" id="1.10.357.10">
    <property type="entry name" value="Tetracycline Repressor, domain 2"/>
    <property type="match status" value="1"/>
</dbReference>
<dbReference type="PANTHER" id="PTHR30055">
    <property type="entry name" value="HTH-TYPE TRANSCRIPTIONAL REGULATOR RUTR"/>
    <property type="match status" value="1"/>
</dbReference>
<organism evidence="4 5">
    <name type="scientific">Nocardiopsis aegyptia</name>
    <dbReference type="NCBI Taxonomy" id="220378"/>
    <lineage>
        <taxon>Bacteria</taxon>
        <taxon>Bacillati</taxon>
        <taxon>Actinomycetota</taxon>
        <taxon>Actinomycetes</taxon>
        <taxon>Streptosporangiales</taxon>
        <taxon>Nocardiopsidaceae</taxon>
        <taxon>Nocardiopsis</taxon>
    </lineage>
</organism>
<dbReference type="GO" id="GO:0000976">
    <property type="term" value="F:transcription cis-regulatory region binding"/>
    <property type="evidence" value="ECO:0007669"/>
    <property type="project" value="TreeGrafter"/>
</dbReference>
<evidence type="ECO:0000313" key="5">
    <source>
        <dbReference type="Proteomes" id="UP000572051"/>
    </source>
</evidence>
<evidence type="ECO:0000259" key="3">
    <source>
        <dbReference type="PROSITE" id="PS50977"/>
    </source>
</evidence>
<comment type="caution">
    <text evidence="4">The sequence shown here is derived from an EMBL/GenBank/DDBJ whole genome shotgun (WGS) entry which is preliminary data.</text>
</comment>
<dbReference type="InterPro" id="IPR001647">
    <property type="entry name" value="HTH_TetR"/>
</dbReference>
<sequence length="213" mass="23200">MATPPSTPRADARRTSLPLTVVGESPRLRADAERNRIRLLEVAADLVAEGGAECLTMDAVAAAAEVGKGTVFRRFGSRPGLLFALVDHQEQLFQAAFISGPPPLGPGAPALERLRAFGPATLRHERDHKDLYIAAHEDVFLRYEAPAYRLRTAHLAMLLREAGTEGDFELLAHTLLGYLETPLVRHLLTDRGMSAERLEAGWHALVDRLVGAA</sequence>
<dbReference type="PRINTS" id="PR00455">
    <property type="entry name" value="HTHTETR"/>
</dbReference>
<dbReference type="InterPro" id="IPR009057">
    <property type="entry name" value="Homeodomain-like_sf"/>
</dbReference>
<gene>
    <name evidence="4" type="ORF">HNR10_000587</name>
</gene>
<accession>A0A7Z0EJE7</accession>